<dbReference type="EMBL" id="LHPG02000013">
    <property type="protein sequence ID" value="PRW44624.1"/>
    <property type="molecule type" value="Genomic_DNA"/>
</dbReference>
<feature type="compositionally biased region" description="Low complexity" evidence="6">
    <location>
        <begin position="157"/>
        <end position="167"/>
    </location>
</feature>
<feature type="region of interest" description="Disordered" evidence="6">
    <location>
        <begin position="2159"/>
        <end position="2232"/>
    </location>
</feature>
<feature type="compositionally biased region" description="Low complexity" evidence="6">
    <location>
        <begin position="422"/>
        <end position="438"/>
    </location>
</feature>
<evidence type="ECO:0000256" key="4">
    <source>
        <dbReference type="ARBA" id="ARBA00023212"/>
    </source>
</evidence>
<feature type="region of interest" description="Disordered" evidence="6">
    <location>
        <begin position="412"/>
        <end position="438"/>
    </location>
</feature>
<evidence type="ECO:0000256" key="6">
    <source>
        <dbReference type="SAM" id="MobiDB-lite"/>
    </source>
</evidence>
<feature type="compositionally biased region" description="Low complexity" evidence="6">
    <location>
        <begin position="14"/>
        <end position="37"/>
    </location>
</feature>
<reference evidence="7 8" key="1">
    <citation type="journal article" date="2018" name="Plant J.">
        <title>Genome sequences of Chlorella sorokiniana UTEX 1602 and Micractinium conductrix SAG 241.80: implications to maltose excretion by a green alga.</title>
        <authorList>
            <person name="Arriola M.B."/>
            <person name="Velmurugan N."/>
            <person name="Zhang Y."/>
            <person name="Plunkett M.H."/>
            <person name="Hondzo H."/>
            <person name="Barney B.M."/>
        </authorList>
    </citation>
    <scope>NUCLEOTIDE SEQUENCE [LARGE SCALE GENOMIC DNA]</scope>
    <source>
        <strain evidence="8">UTEX 1602</strain>
    </source>
</reference>
<comment type="subcellular location">
    <subcellularLocation>
        <location evidence="1">Cytoplasm</location>
        <location evidence="1">Cytoskeleton</location>
    </subcellularLocation>
</comment>
<evidence type="ECO:0000256" key="1">
    <source>
        <dbReference type="ARBA" id="ARBA00004245"/>
    </source>
</evidence>
<gene>
    <name evidence="7" type="ORF">C2E21_6739</name>
</gene>
<feature type="compositionally biased region" description="Low complexity" evidence="6">
    <location>
        <begin position="2210"/>
        <end position="2228"/>
    </location>
</feature>
<keyword evidence="4" id="KW-0206">Cytoskeleton</keyword>
<evidence type="ECO:0000313" key="8">
    <source>
        <dbReference type="Proteomes" id="UP000239899"/>
    </source>
</evidence>
<organism evidence="7 8">
    <name type="scientific">Chlorella sorokiniana</name>
    <name type="common">Freshwater green alga</name>
    <dbReference type="NCBI Taxonomy" id="3076"/>
    <lineage>
        <taxon>Eukaryota</taxon>
        <taxon>Viridiplantae</taxon>
        <taxon>Chlorophyta</taxon>
        <taxon>core chlorophytes</taxon>
        <taxon>Trebouxiophyceae</taxon>
        <taxon>Chlorellales</taxon>
        <taxon>Chlorellaceae</taxon>
        <taxon>Chlorella clade</taxon>
        <taxon>Chlorella</taxon>
    </lineage>
</organism>
<accession>A0A2P6TKL0</accession>
<keyword evidence="2" id="KW-0963">Cytoplasm</keyword>
<keyword evidence="8" id="KW-1185">Reference proteome</keyword>
<evidence type="ECO:0000256" key="5">
    <source>
        <dbReference type="SAM" id="Coils"/>
    </source>
</evidence>
<keyword evidence="5" id="KW-0175">Coiled coil</keyword>
<feature type="region of interest" description="Disordered" evidence="6">
    <location>
        <begin position="1958"/>
        <end position="1977"/>
    </location>
</feature>
<feature type="compositionally biased region" description="Basic and acidic residues" evidence="6">
    <location>
        <begin position="1968"/>
        <end position="1977"/>
    </location>
</feature>
<protein>
    <submittedName>
        <fullName evidence="7">Uncharacterized protein</fullName>
    </submittedName>
</protein>
<keyword evidence="3" id="KW-0505">Motor protein</keyword>
<dbReference type="STRING" id="3076.A0A2P6TKL0"/>
<dbReference type="InterPro" id="IPR047149">
    <property type="entry name" value="KIF11-like"/>
</dbReference>
<dbReference type="OrthoDB" id="512709at2759"/>
<evidence type="ECO:0000313" key="7">
    <source>
        <dbReference type="EMBL" id="PRW44624.1"/>
    </source>
</evidence>
<evidence type="ECO:0000256" key="2">
    <source>
        <dbReference type="ARBA" id="ARBA00022490"/>
    </source>
</evidence>
<feature type="region of interest" description="Disordered" evidence="6">
    <location>
        <begin position="1"/>
        <end position="180"/>
    </location>
</feature>
<dbReference type="GO" id="GO:0005856">
    <property type="term" value="C:cytoskeleton"/>
    <property type="evidence" value="ECO:0007669"/>
    <property type="project" value="UniProtKB-SubCell"/>
</dbReference>
<evidence type="ECO:0000256" key="3">
    <source>
        <dbReference type="ARBA" id="ARBA00023175"/>
    </source>
</evidence>
<name>A0A2P6TKL0_CHLSO</name>
<comment type="caution">
    <text evidence="7">The sequence shown here is derived from an EMBL/GenBank/DDBJ whole genome shotgun (WGS) entry which is preliminary data.</text>
</comment>
<feature type="coiled-coil region" evidence="5">
    <location>
        <begin position="979"/>
        <end position="1006"/>
    </location>
</feature>
<proteinExistence type="predicted"/>
<dbReference type="PANTHER" id="PTHR47970">
    <property type="entry name" value="KINESIN-LIKE PROTEIN KIF11"/>
    <property type="match status" value="1"/>
</dbReference>
<feature type="compositionally biased region" description="Low complexity" evidence="6">
    <location>
        <begin position="135"/>
        <end position="148"/>
    </location>
</feature>
<sequence length="2456" mass="260469">MKKLFSRRKKDGEAGQQQAAAAAAPPPATASAVPPLALEQLPQLGLGFPPTSLGPTARTMSGAPSGRSLGRTVSGMSSGRRSARRPRETVEQPEQVDADSDGEGVGSAGLGQAVPGWAQQQEEQEEQEQQERDLALAWQLALGAQADQQPPPPLLAPHPQQQQQAAFSGGGGQRAAAPSPLAAQPSFVLDPRQQAALAQQFHSLPVSQLATQPLPLHESLPLPRRPQRRGSSRVETAQEDVALAAALADLQFQAQQQDMAATLAAQNEAAYQAAIEAAIEESMVTVNYDDLLRDIQLWVYDLDGAAGDVNKALVEARRNRSEIEERMAAANPDDAQGLHDLLWYSEQYPLVEQRLADIGAQVAPVNDAVKALRDLHDFIRQDTPPLADAESIRDAVIAKLFEDLSRQGLDAHHPFAAYGGNEAAPEPSTSAAPERQPNRLRSLLSLGKRSRKAANTRGGDLRTMVQQMIEEATRIPPPPPLPVDYSGLLADLRRWIEALHGVKRDVQEAIEDAHDKVEDNHDVVAGANPEDQQEWHRLMWFNQELPAIAARLRGVQEQVEPPTQEAAQALQDFIQHIEIDKPLLAEAESMRGAAISKLAQRLARQGLPPLPPNPQPEEVRTLAARAIEDARRLPDMPPFVDYSELLADLQRWIAELEGAAADVDQAQAESRQQTSSNSGLLSQLDKVADPEGWWRLNWLSEQYPTVEARLAVVADETSAARSAAATLRDLRHAIEDQYQAALVKPPLAELEGVRDRALDGMAEEMGRYGLDAQAAIAASAGGASSSSGAAGVRGMVQGMIEEARRLPPVPPMPVDYSGLLASVHRWIEELQGAAEDVEQAQAEASRDHSNVVAQLAAAALPGDPTGWHRLTWLGQELPLLAGRLRGVAGKAAPGGAAVQELQQLAQRIESEKPPLAEATAARDAAVTSLLASLGQQGLAVPAGASPSDVRGSVQRAIEDARRLPEMPAFLDYSALLADLQQWVEELQAAAADVAAAQQEASAATADAGSQLAATAAADKESLHRLGWLTEQLPLAEQRLAAVSSGLDGPAAAATAALQQLRQRVEQDCVPALVKPPVAELEAERDAAVAALAAELAQRDLPAVPELPSTADVRGAVRQAIEEARRLPAMPLIPVDYSALLADIQGWIAALEAASADVSAAQQEVSTATADTAAAAAAADPTDLPALHRLAWLSKETPLVEERVEGVAAKLAPAGEAVEALQQLVKRIEQEQPPLENATAARNQAVTVLLDGLAAGGLLAQEAAGVRSAVQQAIEDARRLPEMPAFVDYSELLADLQRWAEVLAAATAEVSAARQAAAAATADASSQLEAADRSDGPATFRLLWLSEQLPLVEQRLAAVGEQLAPAAAASDTLQQLRQRVEEECVPALIKPPLAELEAERDAALSAMAAELSSRDLPAVPALPSTDEVQSAVQQAVEDAKRLPEMPPFVDYSELLADIQSWVEALETATADVGTAQQEAAHARERTTAEMVAADKGDRESWHCLLWLSEQQPLAEARLAAVGTQAGPLAAAAAGLQELAQTIEQEHAVSLAQPPLEEMEAVLDALLASMAEQLAQQGLAGVPEAPSTSDVHSTVQRAIEDARRLPEMPAFVDYSALLADLREWAEQLQGAASDISAAQQEAGMATAASSEQLSAADRSDKEGLHRLAWLAEQRPLVEQRLAAVHGRVAAPAASAVAALQDLAEQIEGEYYLSLAKPPLAEAEGKRDAAVAALTGALALPALLPSSSARDVRGEVRRLLDEALSLPEMPGYINYEPVQRDIQQWIEALRGAAADVDAARQAAGVASTEAADELAAADRSDKEGLHRLAWLAEQRPLVEQRLTAVHGRVAAPAATAVAALQSLLDGIESSKPPLMEVVAGRDAAVAGLLEELALDALPPAPRGPDVRSGVQRLVEEAERLPKMPPYVSYDALLADLQQWIEALEGCAADVAAAQQEAGTKAAETAAQLEQTNKEEDREEHHRLHFLSEQYPLVQQRLEAVADKASPAGQAAQSLRALVQQVDSDNKPSLAEAEGERDAAVKTLVVALGRHGVHVAAAAGAVREAFQALIKKARRIPPVPALPPVYNMPAPKAAPRAVPALPKFNVPNLSAPRPRKKSRGVKPSAEDAIKRDPRVIALYNELSRGSGVVASTVAWDAQRAELAAAAGGSPPPRGGSGTPGSARRATPTRPASAAGTPRRPGSASPAPATPSPRPAAGVPASASPAAAAAAEPELTEEEAATYLPTLPARGAAVAAFEPRSLQEVSDFVADVKAQGGDAPRSGHAAAGFPGARWRLLADSAAMFDQLLDMCDTLTKWERRPQAGVVAESHRLAAYMEDVSRAASRVMYPHDPLRVRMAKAGIPWDAALLTDLRWAAQRAAAALMGFALEQAESTINAKRFHTGAVLQPLGSAAIGAFKVHQFCGGFNQEAGRLFDALHEQTVHYARMMDPSWFRSSKFVRS</sequence>
<feature type="compositionally biased region" description="Low complexity" evidence="6">
    <location>
        <begin position="2175"/>
        <end position="2202"/>
    </location>
</feature>
<feature type="region of interest" description="Disordered" evidence="6">
    <location>
        <begin position="2099"/>
        <end position="2123"/>
    </location>
</feature>
<dbReference type="Proteomes" id="UP000239899">
    <property type="component" value="Unassembled WGS sequence"/>
</dbReference>